<dbReference type="InterPro" id="IPR003594">
    <property type="entry name" value="HATPase_dom"/>
</dbReference>
<dbReference type="PANTHER" id="PTHR35526">
    <property type="entry name" value="ANTI-SIGMA-F FACTOR RSBW-RELATED"/>
    <property type="match status" value="1"/>
</dbReference>
<evidence type="ECO:0000256" key="1">
    <source>
        <dbReference type="ARBA" id="ARBA00022527"/>
    </source>
</evidence>
<dbReference type="RefSeq" id="WP_265649653.1">
    <property type="nucleotide sequence ID" value="NZ_CP108133.1"/>
</dbReference>
<keyword evidence="4" id="KW-0067">ATP-binding</keyword>
<dbReference type="InterPro" id="IPR036890">
    <property type="entry name" value="HATPase_C_sf"/>
</dbReference>
<reference evidence="4" key="1">
    <citation type="submission" date="2022-10" db="EMBL/GenBank/DDBJ databases">
        <title>The complete genomes of actinobacterial strains from the NBC collection.</title>
        <authorList>
            <person name="Joergensen T.S."/>
            <person name="Alvarez Arevalo M."/>
            <person name="Sterndorff E.B."/>
            <person name="Faurdal D."/>
            <person name="Vuksanovic O."/>
            <person name="Mourched A.-S."/>
            <person name="Charusanti P."/>
            <person name="Shaw S."/>
            <person name="Blin K."/>
            <person name="Weber T."/>
        </authorList>
    </citation>
    <scope>NUCLEOTIDE SEQUENCE</scope>
    <source>
        <strain evidence="4">NBC_00189</strain>
    </source>
</reference>
<feature type="domain" description="Histidine kinase/HSP90-like ATPase" evidence="3">
    <location>
        <begin position="52"/>
        <end position="145"/>
    </location>
</feature>
<keyword evidence="4" id="KW-0547">Nucleotide-binding</keyword>
<dbReference type="Proteomes" id="UP001432166">
    <property type="component" value="Chromosome"/>
</dbReference>
<dbReference type="CDD" id="cd16936">
    <property type="entry name" value="HATPase_RsbW-like"/>
    <property type="match status" value="1"/>
</dbReference>
<evidence type="ECO:0000313" key="5">
    <source>
        <dbReference type="Proteomes" id="UP001432166"/>
    </source>
</evidence>
<name>A0ABZ1JCI8_9ACTN</name>
<keyword evidence="1" id="KW-0723">Serine/threonine-protein kinase</keyword>
<keyword evidence="5" id="KW-1185">Reference proteome</keyword>
<organism evidence="4 5">
    <name type="scientific">Streptomyces tauricus</name>
    <dbReference type="NCBI Taxonomy" id="68274"/>
    <lineage>
        <taxon>Bacteria</taxon>
        <taxon>Bacillati</taxon>
        <taxon>Actinomycetota</taxon>
        <taxon>Actinomycetes</taxon>
        <taxon>Kitasatosporales</taxon>
        <taxon>Streptomycetaceae</taxon>
        <taxon>Streptomyces</taxon>
        <taxon>Streptomyces aurantiacus group</taxon>
    </lineage>
</organism>
<accession>A0ABZ1JCI8</accession>
<keyword evidence="1" id="KW-0418">Kinase</keyword>
<dbReference type="PANTHER" id="PTHR35526:SF3">
    <property type="entry name" value="ANTI-SIGMA-F FACTOR RSBW"/>
    <property type="match status" value="1"/>
</dbReference>
<evidence type="ECO:0000259" key="3">
    <source>
        <dbReference type="Pfam" id="PF13581"/>
    </source>
</evidence>
<protein>
    <submittedName>
        <fullName evidence="4">ATP-binding protein</fullName>
    </submittedName>
</protein>
<dbReference type="GO" id="GO:0005524">
    <property type="term" value="F:ATP binding"/>
    <property type="evidence" value="ECO:0007669"/>
    <property type="project" value="UniProtKB-KW"/>
</dbReference>
<feature type="region of interest" description="Disordered" evidence="2">
    <location>
        <begin position="1"/>
        <end position="21"/>
    </location>
</feature>
<dbReference type="EMBL" id="CP108133">
    <property type="protein sequence ID" value="WTP49322.1"/>
    <property type="molecule type" value="Genomic_DNA"/>
</dbReference>
<proteinExistence type="predicted"/>
<evidence type="ECO:0000256" key="2">
    <source>
        <dbReference type="SAM" id="MobiDB-lite"/>
    </source>
</evidence>
<dbReference type="InterPro" id="IPR050267">
    <property type="entry name" value="Anti-sigma-factor_SerPK"/>
</dbReference>
<keyword evidence="1" id="KW-0808">Transferase</keyword>
<dbReference type="Gene3D" id="3.30.565.10">
    <property type="entry name" value="Histidine kinase-like ATPase, C-terminal domain"/>
    <property type="match status" value="1"/>
</dbReference>
<gene>
    <name evidence="4" type="ORF">OG288_14030</name>
</gene>
<sequence>MNTEQNHHPGPTSYLLPALDPLSGAPHPPPLPFTAPWCYELHFPRDPRGPGIARVTLRAVLDAHGLAQLVDRAELLASELATNSVRHTQGPASVRLQWLCPVLRVSVWDMSPDLPPAPGSRRTDVAAHAEDGRGLLILDTVADRWGGCAIGEGKFGPGGKTIWFELNLPAAPPPVGSALAA</sequence>
<dbReference type="Pfam" id="PF13581">
    <property type="entry name" value="HATPase_c_2"/>
    <property type="match status" value="1"/>
</dbReference>
<dbReference type="SUPFAM" id="SSF55874">
    <property type="entry name" value="ATPase domain of HSP90 chaperone/DNA topoisomerase II/histidine kinase"/>
    <property type="match status" value="1"/>
</dbReference>
<evidence type="ECO:0000313" key="4">
    <source>
        <dbReference type="EMBL" id="WTP49322.1"/>
    </source>
</evidence>